<reference evidence="1" key="1">
    <citation type="submission" date="2023-02" db="EMBL/GenBank/DDBJ databases">
        <title>Tahibacter soli sp. nov. isolated from soil.</title>
        <authorList>
            <person name="Baek J.H."/>
            <person name="Lee J.K."/>
            <person name="Choi D.G."/>
            <person name="Jeon C.O."/>
        </authorList>
    </citation>
    <scope>NUCLEOTIDE SEQUENCE</scope>
    <source>
        <strain evidence="1">BL</strain>
    </source>
</reference>
<proteinExistence type="predicted"/>
<dbReference type="RefSeq" id="WP_263540626.1">
    <property type="nucleotide sequence ID" value="NZ_JAOVZO020000020.1"/>
</dbReference>
<dbReference type="Proteomes" id="UP001139971">
    <property type="component" value="Unassembled WGS sequence"/>
</dbReference>
<sequence length="140" mass="14922">MTTEITTFSNSRDIDECVAHGVGLGIVRSGEACYDMTLTSSASDITVLRLWTSRKGSIDVTVDGEDSTGIDLRREADGGLASLHTHCRELHLEHLARGAYALSFATTGGADGLMRFSTRGYLRCAVVDPARHAGHAPVSV</sequence>
<dbReference type="AlphaFoldDB" id="A0A9X3YPG0"/>
<name>A0A9X3YPG0_9GAMM</name>
<accession>A0A9X3YPG0</accession>
<gene>
    <name evidence="1" type="ORF">OD750_023165</name>
</gene>
<dbReference type="EMBL" id="JAOVZO020000020">
    <property type="protein sequence ID" value="MDC8015437.1"/>
    <property type="molecule type" value="Genomic_DNA"/>
</dbReference>
<evidence type="ECO:0000313" key="1">
    <source>
        <dbReference type="EMBL" id="MDC8015437.1"/>
    </source>
</evidence>
<protein>
    <submittedName>
        <fullName evidence="1">Uncharacterized protein</fullName>
    </submittedName>
</protein>
<organism evidence="1 2">
    <name type="scientific">Tahibacter soli</name>
    <dbReference type="NCBI Taxonomy" id="2983605"/>
    <lineage>
        <taxon>Bacteria</taxon>
        <taxon>Pseudomonadati</taxon>
        <taxon>Pseudomonadota</taxon>
        <taxon>Gammaproteobacteria</taxon>
        <taxon>Lysobacterales</taxon>
        <taxon>Rhodanobacteraceae</taxon>
        <taxon>Tahibacter</taxon>
    </lineage>
</organism>
<keyword evidence="2" id="KW-1185">Reference proteome</keyword>
<comment type="caution">
    <text evidence="1">The sequence shown here is derived from an EMBL/GenBank/DDBJ whole genome shotgun (WGS) entry which is preliminary data.</text>
</comment>
<evidence type="ECO:0000313" key="2">
    <source>
        <dbReference type="Proteomes" id="UP001139971"/>
    </source>
</evidence>